<feature type="transmembrane region" description="Helical" evidence="6">
    <location>
        <begin position="115"/>
        <end position="134"/>
    </location>
</feature>
<dbReference type="PANTHER" id="PTHR43124">
    <property type="entry name" value="PURINE EFFLUX PUMP PBUE"/>
    <property type="match status" value="1"/>
</dbReference>
<dbReference type="RefSeq" id="WP_116470230.1">
    <property type="nucleotide sequence ID" value="NZ_QENQ01000001.1"/>
</dbReference>
<dbReference type="Pfam" id="PF07690">
    <property type="entry name" value="MFS_1"/>
    <property type="match status" value="1"/>
</dbReference>
<feature type="transmembrane region" description="Helical" evidence="6">
    <location>
        <begin position="214"/>
        <end position="236"/>
    </location>
</feature>
<feature type="transmembrane region" description="Helical" evidence="6">
    <location>
        <begin position="61"/>
        <end position="83"/>
    </location>
</feature>
<dbReference type="Proteomes" id="UP000245890">
    <property type="component" value="Unassembled WGS sequence"/>
</dbReference>
<dbReference type="AlphaFoldDB" id="A0A2U0SHL3"/>
<sequence>MDHVVPIEGLVLRGTHGPRLSTAGLISAIAIGFVGALFIFITPPMLALMGEGARLSDSQIGYVAAWDINATAAAIGGSTFLLLRWNWRRAVGLALALIALGNAATAFAWSYPLMAAARCVAGLGEGLAIGFAFAALGRARNPDRAFALYLIVGALLGAALLYILPLVQGHVSPRLLFLCNVGLTLLVALGIPAFPNGRRYEDDLPDDGRLDRRLALAALCAVFLIFFAIGAVWSYAERIGAASSLDPAAIARGLSAGTLAGVLGAALAGILPQRLSRLAPLLLAAGCIILGFQLLDGKVGSAVYLAAIVLILFGWNLAQPLLSGMCSDADSGGRVVCLMGSIQTFGMGLGPALAAPMVASGSFAGPIWMASIATIAGLALAATGALLRKA</sequence>
<comment type="caution">
    <text evidence="7">The sequence shown here is derived from an EMBL/GenBank/DDBJ whole genome shotgun (WGS) entry which is preliminary data.</text>
</comment>
<dbReference type="InterPro" id="IPR036259">
    <property type="entry name" value="MFS_trans_sf"/>
</dbReference>
<evidence type="ECO:0000256" key="4">
    <source>
        <dbReference type="ARBA" id="ARBA00022989"/>
    </source>
</evidence>
<evidence type="ECO:0000256" key="1">
    <source>
        <dbReference type="ARBA" id="ARBA00004651"/>
    </source>
</evidence>
<comment type="subcellular location">
    <subcellularLocation>
        <location evidence="1">Cell membrane</location>
        <topology evidence="1">Multi-pass membrane protein</topology>
    </subcellularLocation>
</comment>
<evidence type="ECO:0000313" key="8">
    <source>
        <dbReference type="Proteomes" id="UP000245890"/>
    </source>
</evidence>
<feature type="transmembrane region" description="Helical" evidence="6">
    <location>
        <begin position="90"/>
        <end position="109"/>
    </location>
</feature>
<dbReference type="EMBL" id="QENQ01000001">
    <property type="protein sequence ID" value="PVX30831.1"/>
    <property type="molecule type" value="Genomic_DNA"/>
</dbReference>
<feature type="transmembrane region" description="Helical" evidence="6">
    <location>
        <begin position="146"/>
        <end position="163"/>
    </location>
</feature>
<organism evidence="7 8">
    <name type="scientific">Sphingomonas pokkalii</name>
    <dbReference type="NCBI Taxonomy" id="2175090"/>
    <lineage>
        <taxon>Bacteria</taxon>
        <taxon>Pseudomonadati</taxon>
        <taxon>Pseudomonadota</taxon>
        <taxon>Alphaproteobacteria</taxon>
        <taxon>Sphingomonadales</taxon>
        <taxon>Sphingomonadaceae</taxon>
        <taxon>Sphingomonas</taxon>
    </lineage>
</organism>
<dbReference type="GO" id="GO:0022857">
    <property type="term" value="F:transmembrane transporter activity"/>
    <property type="evidence" value="ECO:0007669"/>
    <property type="project" value="InterPro"/>
</dbReference>
<keyword evidence="4 6" id="KW-1133">Transmembrane helix</keyword>
<protein>
    <submittedName>
        <fullName evidence="7">MFS transporter</fullName>
    </submittedName>
</protein>
<dbReference type="InterPro" id="IPR011701">
    <property type="entry name" value="MFS"/>
</dbReference>
<feature type="transmembrane region" description="Helical" evidence="6">
    <location>
        <begin position="175"/>
        <end position="194"/>
    </location>
</feature>
<gene>
    <name evidence="7" type="ORF">DD559_17085</name>
</gene>
<feature type="transmembrane region" description="Helical" evidence="6">
    <location>
        <begin position="367"/>
        <end position="387"/>
    </location>
</feature>
<feature type="transmembrane region" description="Helical" evidence="6">
    <location>
        <begin position="335"/>
        <end position="355"/>
    </location>
</feature>
<keyword evidence="5 6" id="KW-0472">Membrane</keyword>
<dbReference type="SUPFAM" id="SSF103473">
    <property type="entry name" value="MFS general substrate transporter"/>
    <property type="match status" value="1"/>
</dbReference>
<keyword evidence="2" id="KW-1003">Cell membrane</keyword>
<accession>A0A2U0SHL3</accession>
<feature type="transmembrane region" description="Helical" evidence="6">
    <location>
        <begin position="248"/>
        <end position="271"/>
    </location>
</feature>
<feature type="transmembrane region" description="Helical" evidence="6">
    <location>
        <begin position="278"/>
        <end position="295"/>
    </location>
</feature>
<evidence type="ECO:0000256" key="3">
    <source>
        <dbReference type="ARBA" id="ARBA00022692"/>
    </source>
</evidence>
<evidence type="ECO:0000313" key="7">
    <source>
        <dbReference type="EMBL" id="PVX30831.1"/>
    </source>
</evidence>
<evidence type="ECO:0000256" key="6">
    <source>
        <dbReference type="SAM" id="Phobius"/>
    </source>
</evidence>
<dbReference type="InterPro" id="IPR050189">
    <property type="entry name" value="MFS_Efflux_Transporters"/>
</dbReference>
<reference evidence="7 8" key="1">
    <citation type="submission" date="2018-05" db="EMBL/GenBank/DDBJ databases">
        <title>Description of Sphingomonas pokkalii sp nov, isolated from the rhizosphere of saline tolerant pokkali rice and its draft genome analysis.</title>
        <authorList>
            <person name="Menon R."/>
            <person name="Kumari S."/>
            <person name="Rameshkumar N."/>
        </authorList>
    </citation>
    <scope>NUCLEOTIDE SEQUENCE [LARGE SCALE GENOMIC DNA]</scope>
    <source>
        <strain evidence="7 8">L3B27</strain>
    </source>
</reference>
<feature type="transmembrane region" description="Helical" evidence="6">
    <location>
        <begin position="301"/>
        <end position="323"/>
    </location>
</feature>
<feature type="transmembrane region" description="Helical" evidence="6">
    <location>
        <begin position="20"/>
        <end position="41"/>
    </location>
</feature>
<keyword evidence="3 6" id="KW-0812">Transmembrane</keyword>
<proteinExistence type="predicted"/>
<dbReference type="PANTHER" id="PTHR43124:SF10">
    <property type="entry name" value="PURINE EFFLUX PUMP PBUE"/>
    <property type="match status" value="1"/>
</dbReference>
<keyword evidence="8" id="KW-1185">Reference proteome</keyword>
<evidence type="ECO:0000256" key="2">
    <source>
        <dbReference type="ARBA" id="ARBA00022475"/>
    </source>
</evidence>
<dbReference type="GO" id="GO:0005886">
    <property type="term" value="C:plasma membrane"/>
    <property type="evidence" value="ECO:0007669"/>
    <property type="project" value="UniProtKB-SubCell"/>
</dbReference>
<name>A0A2U0SHL3_9SPHN</name>
<dbReference type="Gene3D" id="1.20.1250.20">
    <property type="entry name" value="MFS general substrate transporter like domains"/>
    <property type="match status" value="1"/>
</dbReference>
<dbReference type="OrthoDB" id="7478677at2"/>
<evidence type="ECO:0000256" key="5">
    <source>
        <dbReference type="ARBA" id="ARBA00023136"/>
    </source>
</evidence>